<keyword evidence="2" id="KW-0812">Transmembrane</keyword>
<feature type="compositionally biased region" description="Acidic residues" evidence="1">
    <location>
        <begin position="348"/>
        <end position="360"/>
    </location>
</feature>
<feature type="transmembrane region" description="Helical" evidence="2">
    <location>
        <begin position="184"/>
        <end position="210"/>
    </location>
</feature>
<feature type="transmembrane region" description="Helical" evidence="2">
    <location>
        <begin position="646"/>
        <end position="669"/>
    </location>
</feature>
<feature type="compositionally biased region" description="Acidic residues" evidence="1">
    <location>
        <begin position="44"/>
        <end position="57"/>
    </location>
</feature>
<keyword evidence="2" id="KW-1133">Transmembrane helix</keyword>
<feature type="transmembrane region" description="Helical" evidence="2">
    <location>
        <begin position="607"/>
        <end position="626"/>
    </location>
</feature>
<feature type="compositionally biased region" description="Basic and acidic residues" evidence="1">
    <location>
        <begin position="384"/>
        <end position="394"/>
    </location>
</feature>
<proteinExistence type="predicted"/>
<feature type="compositionally biased region" description="Basic and acidic residues" evidence="1">
    <location>
        <begin position="361"/>
        <end position="376"/>
    </location>
</feature>
<feature type="transmembrane region" description="Helical" evidence="2">
    <location>
        <begin position="472"/>
        <end position="491"/>
    </location>
</feature>
<feature type="region of interest" description="Disordered" evidence="1">
    <location>
        <begin position="1"/>
        <end position="96"/>
    </location>
</feature>
<feature type="compositionally biased region" description="Basic and acidic residues" evidence="1">
    <location>
        <begin position="306"/>
        <end position="323"/>
    </location>
</feature>
<evidence type="ECO:0000256" key="1">
    <source>
        <dbReference type="SAM" id="MobiDB-lite"/>
    </source>
</evidence>
<evidence type="ECO:0000313" key="3">
    <source>
        <dbReference type="EMBL" id="CBY41548.1"/>
    </source>
</evidence>
<feature type="region of interest" description="Disordered" evidence="1">
    <location>
        <begin position="289"/>
        <end position="394"/>
    </location>
</feature>
<feature type="compositionally biased region" description="Acidic residues" evidence="1">
    <location>
        <begin position="82"/>
        <end position="91"/>
    </location>
</feature>
<feature type="transmembrane region" description="Helical" evidence="2">
    <location>
        <begin position="567"/>
        <end position="595"/>
    </location>
</feature>
<name>E4Z1H0_OIKDI</name>
<sequence length="686" mass="78453">MGEEEPGRLPAREEKEGFRPSLSPTGDVFDDSNNNIAAAIVDGLNEDPTTETEEQETEQAPAEPVVEQTEEKEEENTTKQEEAEEKDDASDDSSATDATVEIKVAQTNQSIPDVVPKGLGEREVSHVDIDDKEKLTKTTDLENEIEEATTPAKFDGVAEPARRNSAVKSSWERRKHKFRSMWKLYSGAFIAVVMPIAVFSIDIAITMNVLDQEGYRKAIQPYWDTDSRSNKPIPEFNKLTNGATYDIADSLLFEVLTLSDQHKNREVDDEIRKNYPEFMKFVNKKADPVKKPPILSYTTKAPPKTSTEEVKSTSDEKEPKTGEEVETNPEEEEVRRRRRQADPTKEGEEAENDTTEEDSEEKTKPKKPDKTEEEKAAAAAAAKARQEEEEKKRIEENRKLEEERKNYLQLRRNLTVNNIIEYKWGNETMYEGKQLHCDTLSMFYHQHELIAKSQNQGWFEYVYGNNHKLQQVLFILFTIFGFILCILSIALRSDMWFKNEWSSFILATFLPYIVSTCLVAIIYMRESGKSGLRCFICRLAFDDPERGCIDIDPTSFSGQFPTPETKWLGMVVACYVLKLFDCISIGLTTLTFVCSKKDAWWKWIIKFLGWVVVFPWMIATPLFGVLRYQVISEVVSMDSIGVYENLLTGLFFTGIGLWGVLIIAGPIFCKYKMCDIDENLLEKDDF</sequence>
<feature type="compositionally biased region" description="Basic and acidic residues" evidence="1">
    <location>
        <begin position="1"/>
        <end position="18"/>
    </location>
</feature>
<dbReference type="Proteomes" id="UP000011014">
    <property type="component" value="Unassembled WGS sequence"/>
</dbReference>
<dbReference type="AlphaFoldDB" id="E4Z1H0"/>
<feature type="transmembrane region" description="Helical" evidence="2">
    <location>
        <begin position="503"/>
        <end position="523"/>
    </location>
</feature>
<evidence type="ECO:0000256" key="2">
    <source>
        <dbReference type="SAM" id="Phobius"/>
    </source>
</evidence>
<dbReference type="EMBL" id="FN656493">
    <property type="protein sequence ID" value="CBY41548.1"/>
    <property type="molecule type" value="Genomic_DNA"/>
</dbReference>
<gene>
    <name evidence="3" type="ORF">GSOID_T00023629001</name>
</gene>
<protein>
    <submittedName>
        <fullName evidence="3">Uncharacterized protein</fullName>
    </submittedName>
</protein>
<organism evidence="3">
    <name type="scientific">Oikopleura dioica</name>
    <name type="common">Tunicate</name>
    <dbReference type="NCBI Taxonomy" id="34765"/>
    <lineage>
        <taxon>Eukaryota</taxon>
        <taxon>Metazoa</taxon>
        <taxon>Chordata</taxon>
        <taxon>Tunicata</taxon>
        <taxon>Appendicularia</taxon>
        <taxon>Copelata</taxon>
        <taxon>Oikopleuridae</taxon>
        <taxon>Oikopleura</taxon>
    </lineage>
</organism>
<reference evidence="3" key="1">
    <citation type="journal article" date="2010" name="Science">
        <title>Plasticity of animal genome architecture unmasked by rapid evolution of a pelagic tunicate.</title>
        <authorList>
            <person name="Denoeud F."/>
            <person name="Henriet S."/>
            <person name="Mungpakdee S."/>
            <person name="Aury J.M."/>
            <person name="Da Silva C."/>
            <person name="Brinkmann H."/>
            <person name="Mikhaleva J."/>
            <person name="Olsen L.C."/>
            <person name="Jubin C."/>
            <person name="Canestro C."/>
            <person name="Bouquet J.M."/>
            <person name="Danks G."/>
            <person name="Poulain J."/>
            <person name="Campsteijn C."/>
            <person name="Adamski M."/>
            <person name="Cross I."/>
            <person name="Yadetie F."/>
            <person name="Muffato M."/>
            <person name="Louis A."/>
            <person name="Butcher S."/>
            <person name="Tsagkogeorga G."/>
            <person name="Konrad A."/>
            <person name="Singh S."/>
            <person name="Jensen M.F."/>
            <person name="Cong E.H."/>
            <person name="Eikeseth-Otteraa H."/>
            <person name="Noel B."/>
            <person name="Anthouard V."/>
            <person name="Porcel B.M."/>
            <person name="Kachouri-Lafond R."/>
            <person name="Nishino A."/>
            <person name="Ugolini M."/>
            <person name="Chourrout P."/>
            <person name="Nishida H."/>
            <person name="Aasland R."/>
            <person name="Huzurbazar S."/>
            <person name="Westhof E."/>
            <person name="Delsuc F."/>
            <person name="Lehrach H."/>
            <person name="Reinhardt R."/>
            <person name="Weissenbach J."/>
            <person name="Roy S.W."/>
            <person name="Artiguenave F."/>
            <person name="Postlethwait J.H."/>
            <person name="Manak J.R."/>
            <person name="Thompson E.M."/>
            <person name="Jaillon O."/>
            <person name="Du Pasquier L."/>
            <person name="Boudinot P."/>
            <person name="Liberles D.A."/>
            <person name="Volff J.N."/>
            <person name="Philippe H."/>
            <person name="Lenhard B."/>
            <person name="Roest Crollius H."/>
            <person name="Wincker P."/>
            <person name="Chourrout D."/>
        </authorList>
    </citation>
    <scope>NUCLEOTIDE SEQUENCE [LARGE SCALE GENOMIC DNA]</scope>
</reference>
<keyword evidence="2" id="KW-0472">Membrane</keyword>
<accession>E4Z1H0</accession>